<feature type="domain" description="Nudix hydrolase" evidence="1">
    <location>
        <begin position="3"/>
        <end position="151"/>
    </location>
</feature>
<gene>
    <name evidence="2" type="ORF">A2758_02020</name>
</gene>
<accession>A0A1G2T341</accession>
<comment type="caution">
    <text evidence="2">The sequence shown here is derived from an EMBL/GenBank/DDBJ whole genome shotgun (WGS) entry which is preliminary data.</text>
</comment>
<dbReference type="Pfam" id="PF00293">
    <property type="entry name" value="NUDIX"/>
    <property type="match status" value="1"/>
</dbReference>
<evidence type="ECO:0000259" key="1">
    <source>
        <dbReference type="PROSITE" id="PS51462"/>
    </source>
</evidence>
<reference evidence="2 3" key="1">
    <citation type="journal article" date="2016" name="Nat. Commun.">
        <title>Thousands of microbial genomes shed light on interconnected biogeochemical processes in an aquifer system.</title>
        <authorList>
            <person name="Anantharaman K."/>
            <person name="Brown C.T."/>
            <person name="Hug L.A."/>
            <person name="Sharon I."/>
            <person name="Castelle C.J."/>
            <person name="Probst A.J."/>
            <person name="Thomas B.C."/>
            <person name="Singh A."/>
            <person name="Wilkins M.J."/>
            <person name="Karaoz U."/>
            <person name="Brodie E.L."/>
            <person name="Williams K.H."/>
            <person name="Hubbard S.S."/>
            <person name="Banfield J.F."/>
        </authorList>
    </citation>
    <scope>NUCLEOTIDE SEQUENCE [LARGE SCALE GENOMIC DNA]</scope>
</reference>
<name>A0A1G2T341_9BACT</name>
<evidence type="ECO:0000313" key="3">
    <source>
        <dbReference type="Proteomes" id="UP000178612"/>
    </source>
</evidence>
<dbReference type="InterPro" id="IPR015797">
    <property type="entry name" value="NUDIX_hydrolase-like_dom_sf"/>
</dbReference>
<sequence length="155" mass="17934">MSPEKSHFVCAVIWRKAQSINGIKAYEFLVIDSVSTDRVGRKSNRHVKFPGGMNRVREESVELTLQREVLEETHLALLPDMATELCRIQSGPDHTKYGFLVRFDDCRGRLRSESLHDNGDEMSEPRWVPADVLGRELFEKHQPFFMEACRRLGIF</sequence>
<protein>
    <recommendedName>
        <fullName evidence="1">Nudix hydrolase domain-containing protein</fullName>
    </recommendedName>
</protein>
<dbReference type="SUPFAM" id="SSF55811">
    <property type="entry name" value="Nudix"/>
    <property type="match status" value="1"/>
</dbReference>
<dbReference type="EMBL" id="MHVJ01000013">
    <property type="protein sequence ID" value="OHA91229.1"/>
    <property type="molecule type" value="Genomic_DNA"/>
</dbReference>
<organism evidence="2 3">
    <name type="scientific">Candidatus Zambryskibacteria bacterium RIFCSPHIGHO2_01_FULL_49_18</name>
    <dbReference type="NCBI Taxonomy" id="1802740"/>
    <lineage>
        <taxon>Bacteria</taxon>
        <taxon>Candidatus Zambryskiibacteriota</taxon>
    </lineage>
</organism>
<dbReference type="AlphaFoldDB" id="A0A1G2T341"/>
<dbReference type="Gene3D" id="3.90.79.10">
    <property type="entry name" value="Nucleoside Triphosphate Pyrophosphohydrolase"/>
    <property type="match status" value="1"/>
</dbReference>
<proteinExistence type="predicted"/>
<evidence type="ECO:0000313" key="2">
    <source>
        <dbReference type="EMBL" id="OHA91229.1"/>
    </source>
</evidence>
<dbReference type="PROSITE" id="PS51462">
    <property type="entry name" value="NUDIX"/>
    <property type="match status" value="1"/>
</dbReference>
<dbReference type="Proteomes" id="UP000178612">
    <property type="component" value="Unassembled WGS sequence"/>
</dbReference>
<dbReference type="InterPro" id="IPR000086">
    <property type="entry name" value="NUDIX_hydrolase_dom"/>
</dbReference>